<dbReference type="Proteomes" id="UP000249522">
    <property type="component" value="Unassembled WGS sequence"/>
</dbReference>
<comment type="similarity">
    <text evidence="5">Belongs to the metal hydrolase YfiT family.</text>
</comment>
<evidence type="ECO:0000259" key="6">
    <source>
        <dbReference type="Pfam" id="PF12867"/>
    </source>
</evidence>
<dbReference type="SUPFAM" id="SSF109854">
    <property type="entry name" value="DinB/YfiT-like putative metalloenzymes"/>
    <property type="match status" value="1"/>
</dbReference>
<comment type="subunit">
    <text evidence="5">Homodimer.</text>
</comment>
<comment type="caution">
    <text evidence="7">The sequence shown here is derived from an EMBL/GenBank/DDBJ whole genome shotgun (WGS) entry which is preliminary data.</text>
</comment>
<dbReference type="InterPro" id="IPR034660">
    <property type="entry name" value="DinB/YfiT-like"/>
</dbReference>
<evidence type="ECO:0000256" key="3">
    <source>
        <dbReference type="ARBA" id="ARBA00022801"/>
    </source>
</evidence>
<keyword evidence="4 5" id="KW-0862">Zinc</keyword>
<gene>
    <name evidence="7" type="ORF">DNH61_01710</name>
</gene>
<comment type="function">
    <text evidence="5">Possible metal-dependent hydrolase.</text>
</comment>
<feature type="binding site" evidence="5">
    <location>
        <position position="161"/>
    </location>
    <ligand>
        <name>Zn(2+)</name>
        <dbReference type="ChEBI" id="CHEBI:29105"/>
    </ligand>
</feature>
<dbReference type="AlphaFoldDB" id="A0A2W1M217"/>
<dbReference type="EMBL" id="QKRB01000010">
    <property type="protein sequence ID" value="PZD97687.1"/>
    <property type="molecule type" value="Genomic_DNA"/>
</dbReference>
<feature type="binding site" evidence="5">
    <location>
        <position position="165"/>
    </location>
    <ligand>
        <name>Zn(2+)</name>
        <dbReference type="ChEBI" id="CHEBI:29105"/>
    </ligand>
</feature>
<evidence type="ECO:0000313" key="7">
    <source>
        <dbReference type="EMBL" id="PZD97687.1"/>
    </source>
</evidence>
<dbReference type="Pfam" id="PF12867">
    <property type="entry name" value="DinB_2"/>
    <property type="match status" value="1"/>
</dbReference>
<evidence type="ECO:0000256" key="4">
    <source>
        <dbReference type="ARBA" id="ARBA00022833"/>
    </source>
</evidence>
<keyword evidence="3 5" id="KW-0378">Hydrolase</keyword>
<dbReference type="NCBIfam" id="NF009807">
    <property type="entry name" value="PRK13291.1"/>
    <property type="match status" value="1"/>
</dbReference>
<dbReference type="GO" id="GO:0005737">
    <property type="term" value="C:cytoplasm"/>
    <property type="evidence" value="ECO:0007669"/>
    <property type="project" value="UniProtKB-SubCell"/>
</dbReference>
<evidence type="ECO:0000313" key="8">
    <source>
        <dbReference type="Proteomes" id="UP000249522"/>
    </source>
</evidence>
<dbReference type="Gene3D" id="1.20.120.450">
    <property type="entry name" value="dinb family like domain"/>
    <property type="match status" value="1"/>
</dbReference>
<comment type="cofactor">
    <cofactor evidence="5">
        <name>Zn(2+)</name>
        <dbReference type="ChEBI" id="CHEBI:29105"/>
    </cofactor>
    <text evidence="5">Binds 1 zinc ion per subunit.</text>
</comment>
<evidence type="ECO:0000256" key="5">
    <source>
        <dbReference type="HAMAP-Rule" id="MF_01256"/>
    </source>
</evidence>
<dbReference type="InterPro" id="IPR023774">
    <property type="entry name" value="Put_metal_dep_hydrolase_YfiT"/>
</dbReference>
<dbReference type="InterPro" id="IPR024775">
    <property type="entry name" value="DinB-like"/>
</dbReference>
<organism evidence="7 8">
    <name type="scientific">Paenibacillus sambharensis</name>
    <dbReference type="NCBI Taxonomy" id="1803190"/>
    <lineage>
        <taxon>Bacteria</taxon>
        <taxon>Bacillati</taxon>
        <taxon>Bacillota</taxon>
        <taxon>Bacilli</taxon>
        <taxon>Bacillales</taxon>
        <taxon>Paenibacillaceae</taxon>
        <taxon>Paenibacillus</taxon>
    </lineage>
</organism>
<keyword evidence="1 5" id="KW-0963">Cytoplasm</keyword>
<dbReference type="HAMAP" id="MF_01256">
    <property type="entry name" value="YfiT_hydrol"/>
    <property type="match status" value="1"/>
</dbReference>
<accession>A0A2W1M217</accession>
<evidence type="ECO:0000256" key="2">
    <source>
        <dbReference type="ARBA" id="ARBA00022723"/>
    </source>
</evidence>
<dbReference type="EC" id="3.-.-.-" evidence="5"/>
<evidence type="ECO:0000256" key="1">
    <source>
        <dbReference type="ARBA" id="ARBA00022490"/>
    </source>
</evidence>
<sequence>MITEEQLKYPIGQYSHEGEITQEQLEVWLQQLEELPGKLREAVAGLEDWQLDTPYREGGWTIRQVVHHLADSHMNSFTRFKLAITENGPTIRPYDEKKWAELVDSRTAPIEWSLDWLDILHRRWCMLLRSLTTEQLHRTFFHPDSVEWFRLDWNIGMYAWHGSHHAAHITELCRRMNW</sequence>
<feature type="binding site" evidence="5">
    <location>
        <position position="68"/>
    </location>
    <ligand>
        <name>Zn(2+)</name>
        <dbReference type="ChEBI" id="CHEBI:29105"/>
    </ligand>
</feature>
<dbReference type="GO" id="GO:0016787">
    <property type="term" value="F:hydrolase activity"/>
    <property type="evidence" value="ECO:0007669"/>
    <property type="project" value="UniProtKB-UniRule"/>
</dbReference>
<keyword evidence="2 5" id="KW-0479">Metal-binding</keyword>
<dbReference type="RefSeq" id="WP_111145048.1">
    <property type="nucleotide sequence ID" value="NZ_QKRB01000010.1"/>
</dbReference>
<proteinExistence type="inferred from homology"/>
<name>A0A2W1M217_9BACL</name>
<reference evidence="7 8" key="1">
    <citation type="submission" date="2018-06" db="EMBL/GenBank/DDBJ databases">
        <title>Paenibacillus imtechensis sp. nov.</title>
        <authorList>
            <person name="Pinnaka A.K."/>
            <person name="Singh H."/>
            <person name="Kaur M."/>
        </authorList>
    </citation>
    <scope>NUCLEOTIDE SEQUENCE [LARGE SCALE GENOMIC DNA]</scope>
    <source>
        <strain evidence="7 8">SMB1</strain>
    </source>
</reference>
<dbReference type="OrthoDB" id="9796039at2"/>
<comment type="subcellular location">
    <subcellularLocation>
        <location evidence="5">Cytoplasm</location>
    </subcellularLocation>
</comment>
<feature type="domain" description="DinB-like" evidence="6">
    <location>
        <begin position="31"/>
        <end position="169"/>
    </location>
</feature>
<keyword evidence="8" id="KW-1185">Reference proteome</keyword>
<dbReference type="GO" id="GO:0008270">
    <property type="term" value="F:zinc ion binding"/>
    <property type="evidence" value="ECO:0007669"/>
    <property type="project" value="UniProtKB-UniRule"/>
</dbReference>
<protein>
    <recommendedName>
        <fullName evidence="5">Putative metal-dependent hydrolase DNH61_01710</fullName>
        <ecNumber evidence="5">3.-.-.-</ecNumber>
    </recommendedName>
</protein>